<proteinExistence type="predicted"/>
<evidence type="ECO:0000313" key="2">
    <source>
        <dbReference type="Proteomes" id="UP000265566"/>
    </source>
</evidence>
<dbReference type="AlphaFoldDB" id="A0A396I682"/>
<organism evidence="1 2">
    <name type="scientific">Medicago truncatula</name>
    <name type="common">Barrel medic</name>
    <name type="synonym">Medicago tribuloides</name>
    <dbReference type="NCBI Taxonomy" id="3880"/>
    <lineage>
        <taxon>Eukaryota</taxon>
        <taxon>Viridiplantae</taxon>
        <taxon>Streptophyta</taxon>
        <taxon>Embryophyta</taxon>
        <taxon>Tracheophyta</taxon>
        <taxon>Spermatophyta</taxon>
        <taxon>Magnoliopsida</taxon>
        <taxon>eudicotyledons</taxon>
        <taxon>Gunneridae</taxon>
        <taxon>Pentapetalae</taxon>
        <taxon>rosids</taxon>
        <taxon>fabids</taxon>
        <taxon>Fabales</taxon>
        <taxon>Fabaceae</taxon>
        <taxon>Papilionoideae</taxon>
        <taxon>50 kb inversion clade</taxon>
        <taxon>NPAAA clade</taxon>
        <taxon>Hologalegina</taxon>
        <taxon>IRL clade</taxon>
        <taxon>Trifolieae</taxon>
        <taxon>Medicago</taxon>
    </lineage>
</organism>
<comment type="caution">
    <text evidence="1">The sequence shown here is derived from an EMBL/GenBank/DDBJ whole genome shotgun (WGS) entry which is preliminary data.</text>
</comment>
<gene>
    <name evidence="1" type="ORF">MtrunA17_Chr4g0023751</name>
</gene>
<dbReference type="Gramene" id="rna22537">
    <property type="protein sequence ID" value="RHN60261.1"/>
    <property type="gene ID" value="gene22537"/>
</dbReference>
<name>A0A396I682_MEDTR</name>
<accession>A0A396I682</accession>
<evidence type="ECO:0000313" key="1">
    <source>
        <dbReference type="EMBL" id="RHN60261.1"/>
    </source>
</evidence>
<dbReference type="EMBL" id="PSQE01000004">
    <property type="protein sequence ID" value="RHN60261.1"/>
    <property type="molecule type" value="Genomic_DNA"/>
</dbReference>
<dbReference type="Proteomes" id="UP000265566">
    <property type="component" value="Chromosome 4"/>
</dbReference>
<reference evidence="2" key="1">
    <citation type="journal article" date="2018" name="Nat. Plants">
        <title>Whole-genome landscape of Medicago truncatula symbiotic genes.</title>
        <authorList>
            <person name="Pecrix Y."/>
            <person name="Staton S.E."/>
            <person name="Sallet E."/>
            <person name="Lelandais-Briere C."/>
            <person name="Moreau S."/>
            <person name="Carrere S."/>
            <person name="Blein T."/>
            <person name="Jardinaud M.F."/>
            <person name="Latrasse D."/>
            <person name="Zouine M."/>
            <person name="Zahm M."/>
            <person name="Kreplak J."/>
            <person name="Mayjonade B."/>
            <person name="Satge C."/>
            <person name="Perez M."/>
            <person name="Cauet S."/>
            <person name="Marande W."/>
            <person name="Chantry-Darmon C."/>
            <person name="Lopez-Roques C."/>
            <person name="Bouchez O."/>
            <person name="Berard A."/>
            <person name="Debelle F."/>
            <person name="Munos S."/>
            <person name="Bendahmane A."/>
            <person name="Berges H."/>
            <person name="Niebel A."/>
            <person name="Buitink J."/>
            <person name="Frugier F."/>
            <person name="Benhamed M."/>
            <person name="Crespi M."/>
            <person name="Gouzy J."/>
            <person name="Gamas P."/>
        </authorList>
    </citation>
    <scope>NUCLEOTIDE SEQUENCE [LARGE SCALE GENOMIC DNA]</scope>
    <source>
        <strain evidence="2">cv. Jemalong A17</strain>
    </source>
</reference>
<protein>
    <submittedName>
        <fullName evidence="1">Uncharacterized protein</fullName>
    </submittedName>
</protein>
<sequence>MIFIIIISSPVTWRSFRKTRTASTLIIIQSGRQRRFMMPRRIFVDR</sequence>